<protein>
    <submittedName>
        <fullName evidence="7">DUF1778 domain-containing protein</fullName>
    </submittedName>
</protein>
<dbReference type="InterPro" id="IPR014795">
    <property type="entry name" value="TacA_1-like"/>
</dbReference>
<dbReference type="SUPFAM" id="SSF47598">
    <property type="entry name" value="Ribbon-helix-helix"/>
    <property type="match status" value="1"/>
</dbReference>
<evidence type="ECO:0000256" key="6">
    <source>
        <dbReference type="ARBA" id="ARBA00049988"/>
    </source>
</evidence>
<name>A0A7W3HT54_CITFR</name>
<dbReference type="Pfam" id="PF08681">
    <property type="entry name" value="TacA1"/>
    <property type="match status" value="1"/>
</dbReference>
<dbReference type="Proteomes" id="UP000591803">
    <property type="component" value="Unassembled WGS sequence"/>
</dbReference>
<keyword evidence="1" id="KW-0678">Repressor</keyword>
<keyword evidence="4" id="KW-0238">DNA-binding</keyword>
<keyword evidence="3" id="KW-0805">Transcription regulation</keyword>
<proteinExistence type="inferred from homology"/>
<evidence type="ECO:0000313" key="7">
    <source>
        <dbReference type="EMBL" id="MBA8063694.1"/>
    </source>
</evidence>
<dbReference type="PANTHER" id="PTHR35401:SF1">
    <property type="entry name" value="CYTOPLASMIC PROTEIN"/>
    <property type="match status" value="1"/>
</dbReference>
<dbReference type="RefSeq" id="WP_168246960.1">
    <property type="nucleotide sequence ID" value="NZ_CP038856.1"/>
</dbReference>
<keyword evidence="2" id="KW-1277">Toxin-antitoxin system</keyword>
<evidence type="ECO:0000256" key="1">
    <source>
        <dbReference type="ARBA" id="ARBA00022491"/>
    </source>
</evidence>
<evidence type="ECO:0000256" key="3">
    <source>
        <dbReference type="ARBA" id="ARBA00023015"/>
    </source>
</evidence>
<reference evidence="9 10" key="1">
    <citation type="submission" date="2020-06" db="EMBL/GenBank/DDBJ databases">
        <title>REHAB project genomes.</title>
        <authorList>
            <person name="Shaw L.P."/>
        </authorList>
    </citation>
    <scope>NUCLEOTIDE SEQUENCE [LARGE SCALE GENOMIC DNA]</scope>
    <source>
        <strain evidence="7 10">RHBSTW-00116</strain>
        <strain evidence="9">RHBSTW-00334</strain>
    </source>
</reference>
<dbReference type="AlphaFoldDB" id="A0A7W3HT54"/>
<dbReference type="PANTHER" id="PTHR35401">
    <property type="entry name" value="COPG FAMILY HELIX-TURN-HELIX PROTEIN-RELATED-RELATED"/>
    <property type="match status" value="1"/>
</dbReference>
<organism evidence="7 10">
    <name type="scientific">Citrobacter freundii</name>
    <dbReference type="NCBI Taxonomy" id="546"/>
    <lineage>
        <taxon>Bacteria</taxon>
        <taxon>Pseudomonadati</taxon>
        <taxon>Pseudomonadota</taxon>
        <taxon>Gammaproteobacteria</taxon>
        <taxon>Enterobacterales</taxon>
        <taxon>Enterobacteriaceae</taxon>
        <taxon>Citrobacter</taxon>
        <taxon>Citrobacter freundii complex</taxon>
    </lineage>
</organism>
<dbReference type="EMBL" id="JABXRI010000001">
    <property type="protein sequence ID" value="MBA8063694.1"/>
    <property type="molecule type" value="Genomic_DNA"/>
</dbReference>
<evidence type="ECO:0000313" key="8">
    <source>
        <dbReference type="EMBL" id="QLY37007.1"/>
    </source>
</evidence>
<accession>A0A7W3HT54</accession>
<sequence>MEKLMQTSARKPTRDKQINIRATDEERAVIDYAASLVNKNRTDFIIEKAVHEAQNIILDQRVFVLDDARYQSFIEQLEAPVQNVEGRQRLMDVKPEWK</sequence>
<dbReference type="GO" id="GO:0006355">
    <property type="term" value="P:regulation of DNA-templated transcription"/>
    <property type="evidence" value="ECO:0007669"/>
    <property type="project" value="InterPro"/>
</dbReference>
<reference evidence="8" key="2">
    <citation type="journal article" date="2021" name="Microb. Genom.">
        <title>A genomic epidemiological study shows that prevalence of antimicrobial resistance in Enterobacterales is associated with the livestock host, as well as antimicrobial usage.</title>
        <authorList>
            <person name="AbuOun M."/>
            <person name="Jones H."/>
            <person name="Stubberfield E."/>
            <person name="Gilson D."/>
            <person name="Shaw L.P."/>
            <person name="Hubbard A.T.M."/>
            <person name="Chau K.K."/>
            <person name="Sebra R."/>
            <person name="Peto T.E.A."/>
            <person name="Crook D.W."/>
            <person name="Read D.S."/>
            <person name="Gweon H.S."/>
            <person name="Walker A.S."/>
            <person name="Stoesser N."/>
            <person name="Smith R.P."/>
            <person name="Anjum M.F."/>
            <person name="On Behalf Of The Rehab Consortium."/>
        </authorList>
    </citation>
    <scope>NUCLEOTIDE SEQUENCE</scope>
    <source>
        <strain evidence="8">RHBSTW-00334</strain>
    </source>
</reference>
<dbReference type="GO" id="GO:0003677">
    <property type="term" value="F:DNA binding"/>
    <property type="evidence" value="ECO:0007669"/>
    <property type="project" value="UniProtKB-KW"/>
</dbReference>
<evidence type="ECO:0000313" key="10">
    <source>
        <dbReference type="Proteomes" id="UP000591803"/>
    </source>
</evidence>
<evidence type="ECO:0000313" key="9">
    <source>
        <dbReference type="Proteomes" id="UP000512043"/>
    </source>
</evidence>
<evidence type="ECO:0000256" key="2">
    <source>
        <dbReference type="ARBA" id="ARBA00022649"/>
    </source>
</evidence>
<dbReference type="EMBL" id="CP056597">
    <property type="protein sequence ID" value="QLY37007.1"/>
    <property type="molecule type" value="Genomic_DNA"/>
</dbReference>
<dbReference type="Proteomes" id="UP000512043">
    <property type="component" value="Chromosome"/>
</dbReference>
<evidence type="ECO:0000256" key="4">
    <source>
        <dbReference type="ARBA" id="ARBA00023125"/>
    </source>
</evidence>
<gene>
    <name evidence="7" type="ORF">HV077_15090</name>
    <name evidence="8" type="ORF">HV164_10940</name>
</gene>
<dbReference type="InterPro" id="IPR010985">
    <property type="entry name" value="Ribbon_hlx_hlx"/>
</dbReference>
<dbReference type="Gene3D" id="1.20.5.780">
    <property type="entry name" value="Single helix bin"/>
    <property type="match status" value="1"/>
</dbReference>
<comment type="similarity">
    <text evidence="6">Belongs to the TacA antitoxin family.</text>
</comment>
<evidence type="ECO:0000256" key="5">
    <source>
        <dbReference type="ARBA" id="ARBA00023163"/>
    </source>
</evidence>
<keyword evidence="5" id="KW-0804">Transcription</keyword>